<dbReference type="VEuPathDB" id="AmoebaDB:NAEGRDRAFT_67871"/>
<dbReference type="InterPro" id="IPR005366">
    <property type="entry name" value="EMC8/9"/>
</dbReference>
<dbReference type="PANTHER" id="PTHR12941:SF10">
    <property type="entry name" value="ER MEMBRANE PROTEIN COMPLEX SUBUNIT 8_9 HOMOLOG"/>
    <property type="match status" value="1"/>
</dbReference>
<dbReference type="CDD" id="cd08060">
    <property type="entry name" value="MPN_UPF0172"/>
    <property type="match status" value="1"/>
</dbReference>
<dbReference type="GO" id="GO:0072546">
    <property type="term" value="C:EMC complex"/>
    <property type="evidence" value="ECO:0007669"/>
    <property type="project" value="InterPro"/>
</dbReference>
<dbReference type="eggNOG" id="KOG3289">
    <property type="taxonomic scope" value="Eukaryota"/>
</dbReference>
<proteinExistence type="predicted"/>
<dbReference type="Proteomes" id="UP000006671">
    <property type="component" value="Unassembled WGS sequence"/>
</dbReference>
<organism evidence="2">
    <name type="scientific">Naegleria gruberi</name>
    <name type="common">Amoeba</name>
    <dbReference type="NCBI Taxonomy" id="5762"/>
    <lineage>
        <taxon>Eukaryota</taxon>
        <taxon>Discoba</taxon>
        <taxon>Heterolobosea</taxon>
        <taxon>Tetramitia</taxon>
        <taxon>Eutetramitia</taxon>
        <taxon>Vahlkampfiidae</taxon>
        <taxon>Naegleria</taxon>
    </lineage>
</organism>
<dbReference type="KEGG" id="ngr:NAEGRDRAFT_67871"/>
<reference evidence="1 2" key="1">
    <citation type="journal article" date="2010" name="Cell">
        <title>The genome of Naegleria gruberi illuminates early eukaryotic versatility.</title>
        <authorList>
            <person name="Fritz-Laylin L.K."/>
            <person name="Prochnik S.E."/>
            <person name="Ginger M.L."/>
            <person name="Dacks J.B."/>
            <person name="Carpenter M.L."/>
            <person name="Field M.C."/>
            <person name="Kuo A."/>
            <person name="Paredez A."/>
            <person name="Chapman J."/>
            <person name="Pham J."/>
            <person name="Shu S."/>
            <person name="Neupane R."/>
            <person name="Cipriano M."/>
            <person name="Mancuso J."/>
            <person name="Tu H."/>
            <person name="Salamov A."/>
            <person name="Lindquist E."/>
            <person name="Shapiro H."/>
            <person name="Lucas S."/>
            <person name="Grigoriev I.V."/>
            <person name="Cande W.Z."/>
            <person name="Fulton C."/>
            <person name="Rokhsar D.S."/>
            <person name="Dawson S.C."/>
        </authorList>
    </citation>
    <scope>NUCLEOTIDE SEQUENCE [LARGE SCALE GENOMIC DNA]</scope>
    <source>
        <strain evidence="1 2">NEG-M</strain>
    </source>
</reference>
<dbReference type="GeneID" id="8848106"/>
<dbReference type="AlphaFoldDB" id="D2VG68"/>
<sequence>MSSTIFSESSPYFKSLFHSFKFPFAPINGVFIGKRKDDKTVEITDCVPLCHSTSSICTTPLVEMALIQIDRIIGDDLTIVGYYFGTDYAELSSDFTVPSIHTSIFTKISENFPGALLWMLEDKKLNQLSKSMVFKTYQLKSSKLVPCDCDIKGLQESDFQTLADHLEKSTFDSLVDFEIHTDNPSLDYFNKSLKL</sequence>
<keyword evidence="2" id="KW-1185">Reference proteome</keyword>
<evidence type="ECO:0000313" key="2">
    <source>
        <dbReference type="Proteomes" id="UP000006671"/>
    </source>
</evidence>
<dbReference type="PANTHER" id="PTHR12941">
    <property type="entry name" value="ER MEMBRANE PROTEIN COMPLEX"/>
    <property type="match status" value="1"/>
</dbReference>
<evidence type="ECO:0000313" key="1">
    <source>
        <dbReference type="EMBL" id="EFC44219.1"/>
    </source>
</evidence>
<dbReference type="STRING" id="5762.D2VG68"/>
<dbReference type="OMA" id="QIDSWCK"/>
<dbReference type="InParanoid" id="D2VG68"/>
<dbReference type="Pfam" id="PF03665">
    <property type="entry name" value="UPF0172"/>
    <property type="match status" value="1"/>
</dbReference>
<dbReference type="OrthoDB" id="194468at2759"/>
<dbReference type="EMBL" id="GG738869">
    <property type="protein sequence ID" value="EFC44219.1"/>
    <property type="molecule type" value="Genomic_DNA"/>
</dbReference>
<name>D2VG68_NAEGR</name>
<gene>
    <name evidence="1" type="ORF">NAEGRDRAFT_67871</name>
</gene>
<dbReference type="RefSeq" id="XP_002676963.1">
    <property type="nucleotide sequence ID" value="XM_002676917.1"/>
</dbReference>
<accession>D2VG68</accession>
<protein>
    <submittedName>
        <fullName evidence="1">Predicted protein</fullName>
    </submittedName>
</protein>